<evidence type="ECO:0000313" key="2">
    <source>
        <dbReference type="EMBL" id="KAK2991735.1"/>
    </source>
</evidence>
<accession>A0AA88SIM3</accession>
<organism evidence="2 3">
    <name type="scientific">Escallonia rubra</name>
    <dbReference type="NCBI Taxonomy" id="112253"/>
    <lineage>
        <taxon>Eukaryota</taxon>
        <taxon>Viridiplantae</taxon>
        <taxon>Streptophyta</taxon>
        <taxon>Embryophyta</taxon>
        <taxon>Tracheophyta</taxon>
        <taxon>Spermatophyta</taxon>
        <taxon>Magnoliopsida</taxon>
        <taxon>eudicotyledons</taxon>
        <taxon>Gunneridae</taxon>
        <taxon>Pentapetalae</taxon>
        <taxon>asterids</taxon>
        <taxon>campanulids</taxon>
        <taxon>Escalloniales</taxon>
        <taxon>Escalloniaceae</taxon>
        <taxon>Escallonia</taxon>
    </lineage>
</organism>
<protein>
    <submittedName>
        <fullName evidence="2">Uncharacterized protein</fullName>
    </submittedName>
</protein>
<gene>
    <name evidence="2" type="ORF">RJ640_007439</name>
</gene>
<reference evidence="2" key="1">
    <citation type="submission" date="2022-12" db="EMBL/GenBank/DDBJ databases">
        <title>Draft genome assemblies for two species of Escallonia (Escalloniales).</title>
        <authorList>
            <person name="Chanderbali A."/>
            <person name="Dervinis C."/>
            <person name="Anghel I."/>
            <person name="Soltis D."/>
            <person name="Soltis P."/>
            <person name="Zapata F."/>
        </authorList>
    </citation>
    <scope>NUCLEOTIDE SEQUENCE</scope>
    <source>
        <strain evidence="2">UCBG92.1500</strain>
        <tissue evidence="2">Leaf</tissue>
    </source>
</reference>
<feature type="region of interest" description="Disordered" evidence="1">
    <location>
        <begin position="146"/>
        <end position="168"/>
    </location>
</feature>
<dbReference type="EMBL" id="JAVXUO010000477">
    <property type="protein sequence ID" value="KAK2991735.1"/>
    <property type="molecule type" value="Genomic_DNA"/>
</dbReference>
<feature type="compositionally biased region" description="Basic and acidic residues" evidence="1">
    <location>
        <begin position="149"/>
        <end position="168"/>
    </location>
</feature>
<comment type="caution">
    <text evidence="2">The sequence shown here is derived from an EMBL/GenBank/DDBJ whole genome shotgun (WGS) entry which is preliminary data.</text>
</comment>
<evidence type="ECO:0000256" key="1">
    <source>
        <dbReference type="SAM" id="MobiDB-lite"/>
    </source>
</evidence>
<keyword evidence="3" id="KW-1185">Reference proteome</keyword>
<dbReference type="Proteomes" id="UP001187471">
    <property type="component" value="Unassembled WGS sequence"/>
</dbReference>
<proteinExistence type="predicted"/>
<name>A0AA88SIM3_9ASTE</name>
<sequence length="168" mass="18877">MYRHVAGMGIRMTAKDRVRLRDEDLAKPEPPNGTGRVEMGRVGMGQAFGEEGASLASTGQAPGGESAGHGNFEQQKRLQDIFNTTLLHETIVQILDVFMSMEGPHSWVDYLMPKGLEFYKRVSTSSTKNINISDINKFDQLMTETRSVLSRETRERSKNPKDRGMKEQ</sequence>
<dbReference type="AlphaFoldDB" id="A0AA88SIM3"/>
<evidence type="ECO:0000313" key="3">
    <source>
        <dbReference type="Proteomes" id="UP001187471"/>
    </source>
</evidence>